<dbReference type="PANTHER" id="PTHR34613">
    <property type="entry name" value="SLL0800 PROTEIN"/>
    <property type="match status" value="1"/>
</dbReference>
<comment type="caution">
    <text evidence="1">The sequence shown here is derived from an EMBL/GenBank/DDBJ whole genome shotgun (WGS) entry which is preliminary data.</text>
</comment>
<dbReference type="EMBL" id="JBIRXV010000001">
    <property type="protein sequence ID" value="MFI2320463.1"/>
    <property type="molecule type" value="Genomic_DNA"/>
</dbReference>
<dbReference type="PANTHER" id="PTHR34613:SF1">
    <property type="entry name" value="SLL6017 PROTEIN"/>
    <property type="match status" value="1"/>
</dbReference>
<proteinExistence type="predicted"/>
<dbReference type="RefSeq" id="WP_396945120.1">
    <property type="nucleotide sequence ID" value="NZ_JBIRXV010000001.1"/>
</dbReference>
<sequence>MPTFDAAAPDSVPSIRKFTSQIRMSLRPTIFHPMPTQQHEVLVEMFRSRPILAAGLLTDAFGISLPEYADARTGSSDYTDVGPTEFRGDVALVCTDSAGIAVAGIVLEVQLGRDRSRQWAWPVYVSTLRARLRCPVFLMIVTPDAQLAAWCRRPIELGHPGLVLRPLVLGPDVVPAVTDLDEARALPERAVLSTLAHADGPEADRVFEALLAGLQSTDDERAKMYYDLVVAALSKTARHRLEELMTSTFKYEYQSDFARKYVAQGRDEGRTEEAVRALLLVLEAREIDIPARTRAEIAGCTDLDQLESWTRKAATAESANDLFD</sequence>
<keyword evidence="2" id="KW-1185">Reference proteome</keyword>
<dbReference type="Proteomes" id="UP001611450">
    <property type="component" value="Unassembled WGS sequence"/>
</dbReference>
<reference evidence="1 2" key="1">
    <citation type="submission" date="2024-10" db="EMBL/GenBank/DDBJ databases">
        <title>The Natural Products Discovery Center: Release of the First 8490 Sequenced Strains for Exploring Actinobacteria Biosynthetic Diversity.</title>
        <authorList>
            <person name="Kalkreuter E."/>
            <person name="Kautsar S.A."/>
            <person name="Yang D."/>
            <person name="Bader C.D."/>
            <person name="Teijaro C.N."/>
            <person name="Fluegel L."/>
            <person name="Davis C.M."/>
            <person name="Simpson J.R."/>
            <person name="Lauterbach L."/>
            <person name="Steele A.D."/>
            <person name="Gui C."/>
            <person name="Meng S."/>
            <person name="Li G."/>
            <person name="Viehrig K."/>
            <person name="Ye F."/>
            <person name="Su P."/>
            <person name="Kiefer A.F."/>
            <person name="Nichols A."/>
            <person name="Cepeda A.J."/>
            <person name="Yan W."/>
            <person name="Fan B."/>
            <person name="Jiang Y."/>
            <person name="Adhikari A."/>
            <person name="Zheng C.-J."/>
            <person name="Schuster L."/>
            <person name="Cowan T.M."/>
            <person name="Smanski M.J."/>
            <person name="Chevrette M.G."/>
            <person name="De Carvalho L.P.S."/>
            <person name="Shen B."/>
        </authorList>
    </citation>
    <scope>NUCLEOTIDE SEQUENCE [LARGE SCALE GENOMIC DNA]</scope>
    <source>
        <strain evidence="1 2">NPDC019626</strain>
    </source>
</reference>
<evidence type="ECO:0008006" key="3">
    <source>
        <dbReference type="Google" id="ProtNLM"/>
    </source>
</evidence>
<protein>
    <recommendedName>
        <fullName evidence="3">DUF4365 domain-containing protein</fullName>
    </recommendedName>
</protein>
<gene>
    <name evidence="1" type="ORF">ACH47G_08230</name>
</gene>
<organism evidence="1 2">
    <name type="scientific">Nocardia beijingensis</name>
    <dbReference type="NCBI Taxonomy" id="95162"/>
    <lineage>
        <taxon>Bacteria</taxon>
        <taxon>Bacillati</taxon>
        <taxon>Actinomycetota</taxon>
        <taxon>Actinomycetes</taxon>
        <taxon>Mycobacteriales</taxon>
        <taxon>Nocardiaceae</taxon>
        <taxon>Nocardia</taxon>
    </lineage>
</organism>
<name>A0ABW7WBX0_9NOCA</name>
<evidence type="ECO:0000313" key="1">
    <source>
        <dbReference type="EMBL" id="MFI2320463.1"/>
    </source>
</evidence>
<evidence type="ECO:0000313" key="2">
    <source>
        <dbReference type="Proteomes" id="UP001611450"/>
    </source>
</evidence>
<accession>A0ABW7WBX0</accession>